<evidence type="ECO:0000313" key="2">
    <source>
        <dbReference type="Proteomes" id="UP000315783"/>
    </source>
</evidence>
<dbReference type="Proteomes" id="UP000315783">
    <property type="component" value="Unassembled WGS sequence"/>
</dbReference>
<gene>
    <name evidence="1" type="ORF">IF1G_11324</name>
</gene>
<keyword evidence="2" id="KW-1185">Reference proteome</keyword>
<dbReference type="AlphaFoldDB" id="A0A545UKM5"/>
<accession>A0A545UKM5</accession>
<reference evidence="1 2" key="1">
    <citation type="journal article" date="2019" name="Appl. Microbiol. Biotechnol.">
        <title>Genome sequence of Isaria javanica and comparative genome analysis insights into family S53 peptidase evolution in fungal entomopathogens.</title>
        <authorList>
            <person name="Lin R."/>
            <person name="Zhang X."/>
            <person name="Xin B."/>
            <person name="Zou M."/>
            <person name="Gao Y."/>
            <person name="Qin F."/>
            <person name="Hu Q."/>
            <person name="Xie B."/>
            <person name="Cheng X."/>
        </authorList>
    </citation>
    <scope>NUCLEOTIDE SEQUENCE [LARGE SCALE GENOMIC DNA]</scope>
    <source>
        <strain evidence="1 2">IJ1G</strain>
    </source>
</reference>
<organism evidence="1 2">
    <name type="scientific">Cordyceps javanica</name>
    <dbReference type="NCBI Taxonomy" id="43265"/>
    <lineage>
        <taxon>Eukaryota</taxon>
        <taxon>Fungi</taxon>
        <taxon>Dikarya</taxon>
        <taxon>Ascomycota</taxon>
        <taxon>Pezizomycotina</taxon>
        <taxon>Sordariomycetes</taxon>
        <taxon>Hypocreomycetidae</taxon>
        <taxon>Hypocreales</taxon>
        <taxon>Cordycipitaceae</taxon>
        <taxon>Cordyceps</taxon>
    </lineage>
</organism>
<dbReference type="EMBL" id="SPUK01000044">
    <property type="protein sequence ID" value="TQV90015.1"/>
    <property type="molecule type" value="Genomic_DNA"/>
</dbReference>
<proteinExistence type="predicted"/>
<sequence length="112" mass="12246">MTRFSRLLKSTSASLNEMPTALKPWSADVSPPEDYDIFHGKKKSALAAPCLRESAKHMNMPVDGQLSAGIRLLMTNTLIITQLSASDHLRVTKGGDVLSGCEVCRDDRPDEC</sequence>
<name>A0A545UKM5_9HYPO</name>
<comment type="caution">
    <text evidence="1">The sequence shown here is derived from an EMBL/GenBank/DDBJ whole genome shotgun (WGS) entry which is preliminary data.</text>
</comment>
<evidence type="ECO:0000313" key="1">
    <source>
        <dbReference type="EMBL" id="TQV90015.1"/>
    </source>
</evidence>
<protein>
    <submittedName>
        <fullName evidence="1">Uncharacterized protein</fullName>
    </submittedName>
</protein>